<proteinExistence type="predicted"/>
<dbReference type="Pfam" id="PF01381">
    <property type="entry name" value="HTH_3"/>
    <property type="match status" value="1"/>
</dbReference>
<evidence type="ECO:0000259" key="1">
    <source>
        <dbReference type="PROSITE" id="PS50943"/>
    </source>
</evidence>
<name>C0ESR5_9FIRM</name>
<dbReference type="Gene3D" id="1.10.260.40">
    <property type="entry name" value="lambda repressor-like DNA-binding domains"/>
    <property type="match status" value="1"/>
</dbReference>
<keyword evidence="2" id="KW-0238">DNA-binding</keyword>
<dbReference type="eggNOG" id="COG3655">
    <property type="taxonomic scope" value="Bacteria"/>
</dbReference>
<dbReference type="PROSITE" id="PS50943">
    <property type="entry name" value="HTH_CROC1"/>
    <property type="match status" value="1"/>
</dbReference>
<dbReference type="Proteomes" id="UP000003174">
    <property type="component" value="Unassembled WGS sequence"/>
</dbReference>
<dbReference type="InterPro" id="IPR001387">
    <property type="entry name" value="Cro/C1-type_HTH"/>
</dbReference>
<dbReference type="SUPFAM" id="SSF47413">
    <property type="entry name" value="lambda repressor-like DNA-binding domains"/>
    <property type="match status" value="1"/>
</dbReference>
<dbReference type="CDD" id="cd00093">
    <property type="entry name" value="HTH_XRE"/>
    <property type="match status" value="1"/>
</dbReference>
<reference evidence="2 3" key="2">
    <citation type="submission" date="2009-02" db="EMBL/GenBank/DDBJ databases">
        <title>Draft genome sequence of Eubacterium hallii (DSM 3353).</title>
        <authorList>
            <person name="Sudarsanam P."/>
            <person name="Ley R."/>
            <person name="Guruge J."/>
            <person name="Turnbaugh P.J."/>
            <person name="Mahowald M."/>
            <person name="Liep D."/>
            <person name="Gordon J."/>
        </authorList>
    </citation>
    <scope>NUCLEOTIDE SEQUENCE [LARGE SCALE GENOMIC DNA]</scope>
    <source>
        <strain evidence="2 3">DSM 3353</strain>
    </source>
</reference>
<evidence type="ECO:0000313" key="2">
    <source>
        <dbReference type="EMBL" id="EEG37657.1"/>
    </source>
</evidence>
<sequence length="83" mass="9208">MVDSVDIKTAVIYRLNDLIKQKDITVNEAAVRSGVPPSTLKNILYGQSRNAGVVTIKKICDGLDITIQEFFEDPIFADLEPEL</sequence>
<dbReference type="EMBL" id="ACEP01000029">
    <property type="protein sequence ID" value="EEG37657.1"/>
    <property type="molecule type" value="Genomic_DNA"/>
</dbReference>
<evidence type="ECO:0000313" key="3">
    <source>
        <dbReference type="Proteomes" id="UP000003174"/>
    </source>
</evidence>
<dbReference type="SMART" id="SM00530">
    <property type="entry name" value="HTH_XRE"/>
    <property type="match status" value="1"/>
</dbReference>
<accession>C0ESR5</accession>
<dbReference type="InterPro" id="IPR010982">
    <property type="entry name" value="Lambda_DNA-bd_dom_sf"/>
</dbReference>
<dbReference type="GO" id="GO:0003677">
    <property type="term" value="F:DNA binding"/>
    <property type="evidence" value="ECO:0007669"/>
    <property type="project" value="UniProtKB-KW"/>
</dbReference>
<dbReference type="AlphaFoldDB" id="C0ESR5"/>
<organism evidence="2 3">
    <name type="scientific">Anaerobutyricum hallii DSM 3353</name>
    <dbReference type="NCBI Taxonomy" id="411469"/>
    <lineage>
        <taxon>Bacteria</taxon>
        <taxon>Bacillati</taxon>
        <taxon>Bacillota</taxon>
        <taxon>Clostridia</taxon>
        <taxon>Lachnospirales</taxon>
        <taxon>Lachnospiraceae</taxon>
        <taxon>Anaerobutyricum</taxon>
    </lineage>
</organism>
<protein>
    <submittedName>
        <fullName evidence="2">DNA-binding helix-turn-helix protein</fullName>
    </submittedName>
</protein>
<feature type="domain" description="HTH cro/C1-type" evidence="1">
    <location>
        <begin position="15"/>
        <end position="70"/>
    </location>
</feature>
<gene>
    <name evidence="2" type="ORF">EUBHAL_00438</name>
</gene>
<comment type="caution">
    <text evidence="2">The sequence shown here is derived from an EMBL/GenBank/DDBJ whole genome shotgun (WGS) entry which is preliminary data.</text>
</comment>
<reference evidence="2 3" key="1">
    <citation type="submission" date="2009-01" db="EMBL/GenBank/DDBJ databases">
        <authorList>
            <person name="Fulton L."/>
            <person name="Clifton S."/>
            <person name="Fulton B."/>
            <person name="Xu J."/>
            <person name="Minx P."/>
            <person name="Pepin K.H."/>
            <person name="Johnson M."/>
            <person name="Bhonagiri V."/>
            <person name="Nash W.E."/>
            <person name="Mardis E.R."/>
            <person name="Wilson R.K."/>
        </authorList>
    </citation>
    <scope>NUCLEOTIDE SEQUENCE [LARGE SCALE GENOMIC DNA]</scope>
    <source>
        <strain evidence="2 3">DSM 3353</strain>
    </source>
</reference>